<dbReference type="AlphaFoldDB" id="A0AAD1U8T9"/>
<proteinExistence type="predicted"/>
<evidence type="ECO:0000256" key="1">
    <source>
        <dbReference type="SAM" id="MobiDB-lite"/>
    </source>
</evidence>
<name>A0AAD1U8T9_EUPCR</name>
<feature type="region of interest" description="Disordered" evidence="1">
    <location>
        <begin position="77"/>
        <end position="123"/>
    </location>
</feature>
<evidence type="ECO:0000313" key="2">
    <source>
        <dbReference type="EMBL" id="CAI2363485.1"/>
    </source>
</evidence>
<evidence type="ECO:0000313" key="3">
    <source>
        <dbReference type="Proteomes" id="UP001295684"/>
    </source>
</evidence>
<gene>
    <name evidence="2" type="ORF">ECRASSUSDP1_LOCUS4821</name>
</gene>
<sequence length="218" mass="25661">MQTDQELTSFTNHRIKQKRVYLTIIMRQIREVIIYPKFTTSSRRSRTLNTRIGTCIRNRKDTKPLLTTQITDNTKYSVNDRNHPMNLSVSSLNSLSKSRDSRMGASMTQNNDPRNESSLRKRKIRSKLTIFKVNKQGLKLAKEYTGSENFAETKKKRIKKSFSPMGNEIYLKKPTRQGRDFINYWSAKTSKRATKRKSRRSNTKEYFYRIRGDPDGFN</sequence>
<feature type="compositionally biased region" description="Low complexity" evidence="1">
    <location>
        <begin position="87"/>
        <end position="96"/>
    </location>
</feature>
<dbReference type="EMBL" id="CAMPGE010004634">
    <property type="protein sequence ID" value="CAI2363485.1"/>
    <property type="molecule type" value="Genomic_DNA"/>
</dbReference>
<dbReference type="Proteomes" id="UP001295684">
    <property type="component" value="Unassembled WGS sequence"/>
</dbReference>
<comment type="caution">
    <text evidence="2">The sequence shown here is derived from an EMBL/GenBank/DDBJ whole genome shotgun (WGS) entry which is preliminary data.</text>
</comment>
<accession>A0AAD1U8T9</accession>
<reference evidence="2" key="1">
    <citation type="submission" date="2023-07" db="EMBL/GenBank/DDBJ databases">
        <authorList>
            <consortium name="AG Swart"/>
            <person name="Singh M."/>
            <person name="Singh A."/>
            <person name="Seah K."/>
            <person name="Emmerich C."/>
        </authorList>
    </citation>
    <scope>NUCLEOTIDE SEQUENCE</scope>
    <source>
        <strain evidence="2">DP1</strain>
    </source>
</reference>
<keyword evidence="3" id="KW-1185">Reference proteome</keyword>
<organism evidence="2 3">
    <name type="scientific">Euplotes crassus</name>
    <dbReference type="NCBI Taxonomy" id="5936"/>
    <lineage>
        <taxon>Eukaryota</taxon>
        <taxon>Sar</taxon>
        <taxon>Alveolata</taxon>
        <taxon>Ciliophora</taxon>
        <taxon>Intramacronucleata</taxon>
        <taxon>Spirotrichea</taxon>
        <taxon>Hypotrichia</taxon>
        <taxon>Euplotida</taxon>
        <taxon>Euplotidae</taxon>
        <taxon>Moneuplotes</taxon>
    </lineage>
</organism>
<protein>
    <submittedName>
        <fullName evidence="2">Uncharacterized protein</fullName>
    </submittedName>
</protein>